<dbReference type="GO" id="GO:0006646">
    <property type="term" value="P:phosphatidylethanolamine biosynthetic process"/>
    <property type="evidence" value="ECO:0007669"/>
    <property type="project" value="TreeGrafter"/>
</dbReference>
<comment type="caution">
    <text evidence="2">The sequence shown here is derived from an EMBL/GenBank/DDBJ whole genome shotgun (WGS) entry which is preliminary data.</text>
</comment>
<sequence length="291" mass="32414">MPTAEEIIAGIPIWKGRIRIEPLSGGITNRNFLVTDTVQRAVVRLGEDIPVHHVSRSNELAASLAAHAAGISPAVLYHGPGVLILDYIEGRTLAPEDIRDPAVLERIVSLIKTCHRDIPAHLEGPVANFNAFQIIRDYAKTLQEGESRYCDRLRALLNSCKALESAAVPFGRVFGHNDLLAANFLDDGKKFWLIDWDYAGFNTPLFDLGGLASNNDVPEDGERALLETYFDAAIDSALWKRYQAMKVASLLRETMWSMVSEIHSTLDFDYAGYTAENMARFEGAFDEFRQM</sequence>
<dbReference type="SUPFAM" id="SSF56112">
    <property type="entry name" value="Protein kinase-like (PK-like)"/>
    <property type="match status" value="1"/>
</dbReference>
<dbReference type="AlphaFoldDB" id="A0A845MDK9"/>
<feature type="domain" description="Aminoglycoside phosphotransferase" evidence="1">
    <location>
        <begin position="20"/>
        <end position="243"/>
    </location>
</feature>
<dbReference type="PANTHER" id="PTHR22603">
    <property type="entry name" value="CHOLINE/ETHANOALAMINE KINASE"/>
    <property type="match status" value="1"/>
</dbReference>
<gene>
    <name evidence="2" type="ORF">GQF03_02190</name>
</gene>
<dbReference type="OrthoDB" id="179763at2"/>
<dbReference type="Proteomes" id="UP000445696">
    <property type="component" value="Unassembled WGS sequence"/>
</dbReference>
<accession>A0A845MDK9</accession>
<name>A0A845MDK9_9PROT</name>
<evidence type="ECO:0000313" key="2">
    <source>
        <dbReference type="EMBL" id="MZR21134.1"/>
    </source>
</evidence>
<keyword evidence="2" id="KW-0808">Transferase</keyword>
<dbReference type="Gene3D" id="3.30.200.20">
    <property type="entry name" value="Phosphorylase Kinase, domain 1"/>
    <property type="match status" value="1"/>
</dbReference>
<organism evidence="2 3">
    <name type="scientific">Sneathiella chungangensis</name>
    <dbReference type="NCBI Taxonomy" id="1418234"/>
    <lineage>
        <taxon>Bacteria</taxon>
        <taxon>Pseudomonadati</taxon>
        <taxon>Pseudomonadota</taxon>
        <taxon>Alphaproteobacteria</taxon>
        <taxon>Sneathiellales</taxon>
        <taxon>Sneathiellaceae</taxon>
        <taxon>Sneathiella</taxon>
    </lineage>
</organism>
<reference evidence="2 3" key="1">
    <citation type="journal article" date="2014" name="Int. J. Syst. Evol. Microbiol.">
        <title>Sneathiella chungangensis sp. nov., isolated from a marine sand, and emended description of the genus Sneathiella.</title>
        <authorList>
            <person name="Siamphan C."/>
            <person name="Kim H."/>
            <person name="Lee J.S."/>
            <person name="Kim W."/>
        </authorList>
    </citation>
    <scope>NUCLEOTIDE SEQUENCE [LARGE SCALE GENOMIC DNA]</scope>
    <source>
        <strain evidence="2 3">KCTC 32476</strain>
    </source>
</reference>
<dbReference type="PANTHER" id="PTHR22603:SF66">
    <property type="entry name" value="ETHANOLAMINE KINASE"/>
    <property type="match status" value="1"/>
</dbReference>
<evidence type="ECO:0000313" key="3">
    <source>
        <dbReference type="Proteomes" id="UP000445696"/>
    </source>
</evidence>
<dbReference type="GO" id="GO:0004305">
    <property type="term" value="F:ethanolamine kinase activity"/>
    <property type="evidence" value="ECO:0007669"/>
    <property type="project" value="TreeGrafter"/>
</dbReference>
<dbReference type="Pfam" id="PF01636">
    <property type="entry name" value="APH"/>
    <property type="match status" value="1"/>
</dbReference>
<protein>
    <submittedName>
        <fullName evidence="2">Phosphotransferase</fullName>
    </submittedName>
</protein>
<dbReference type="Gene3D" id="3.90.1200.10">
    <property type="match status" value="1"/>
</dbReference>
<proteinExistence type="predicted"/>
<keyword evidence="3" id="KW-1185">Reference proteome</keyword>
<dbReference type="CDD" id="cd05151">
    <property type="entry name" value="ChoK-like"/>
    <property type="match status" value="1"/>
</dbReference>
<dbReference type="RefSeq" id="WP_161337550.1">
    <property type="nucleotide sequence ID" value="NZ_JBHSDG010000002.1"/>
</dbReference>
<evidence type="ECO:0000259" key="1">
    <source>
        <dbReference type="Pfam" id="PF01636"/>
    </source>
</evidence>
<dbReference type="GO" id="GO:0005737">
    <property type="term" value="C:cytoplasm"/>
    <property type="evidence" value="ECO:0007669"/>
    <property type="project" value="TreeGrafter"/>
</dbReference>
<dbReference type="InterPro" id="IPR011009">
    <property type="entry name" value="Kinase-like_dom_sf"/>
</dbReference>
<dbReference type="InterPro" id="IPR002575">
    <property type="entry name" value="Aminoglycoside_PTrfase"/>
</dbReference>
<dbReference type="EMBL" id="WTVA01000001">
    <property type="protein sequence ID" value="MZR21134.1"/>
    <property type="molecule type" value="Genomic_DNA"/>
</dbReference>